<feature type="region of interest" description="Disordered" evidence="1">
    <location>
        <begin position="34"/>
        <end position="68"/>
    </location>
</feature>
<organism evidence="3 4">
    <name type="scientific">Ascochyta lentis</name>
    <dbReference type="NCBI Taxonomy" id="205686"/>
    <lineage>
        <taxon>Eukaryota</taxon>
        <taxon>Fungi</taxon>
        <taxon>Dikarya</taxon>
        <taxon>Ascomycota</taxon>
        <taxon>Pezizomycotina</taxon>
        <taxon>Dothideomycetes</taxon>
        <taxon>Pleosporomycetidae</taxon>
        <taxon>Pleosporales</taxon>
        <taxon>Pleosporineae</taxon>
        <taxon>Didymellaceae</taxon>
        <taxon>Ascochyta</taxon>
    </lineage>
</organism>
<keyword evidence="2" id="KW-0732">Signal</keyword>
<dbReference type="EMBL" id="RZGK01000005">
    <property type="protein sequence ID" value="KAF9698738.1"/>
    <property type="molecule type" value="Genomic_DNA"/>
</dbReference>
<name>A0A8H7MKI9_9PLEO</name>
<feature type="signal peptide" evidence="2">
    <location>
        <begin position="1"/>
        <end position="18"/>
    </location>
</feature>
<dbReference type="Proteomes" id="UP000651452">
    <property type="component" value="Unassembled WGS sequence"/>
</dbReference>
<feature type="chain" id="PRO_5034722037" evidence="2">
    <location>
        <begin position="19"/>
        <end position="133"/>
    </location>
</feature>
<protein>
    <submittedName>
        <fullName evidence="3">Uncharacterized protein</fullName>
    </submittedName>
</protein>
<evidence type="ECO:0000256" key="2">
    <source>
        <dbReference type="SAM" id="SignalP"/>
    </source>
</evidence>
<reference evidence="3" key="1">
    <citation type="submission" date="2018-12" db="EMBL/GenBank/DDBJ databases">
        <authorList>
            <person name="Syme R.A."/>
            <person name="Farfan-Caceres L."/>
            <person name="Lichtenzveig J."/>
        </authorList>
    </citation>
    <scope>NUCLEOTIDE SEQUENCE</scope>
    <source>
        <strain evidence="3">Al4</strain>
    </source>
</reference>
<dbReference type="AlphaFoldDB" id="A0A8H7MKI9"/>
<feature type="compositionally biased region" description="Polar residues" evidence="1">
    <location>
        <begin position="50"/>
        <end position="61"/>
    </location>
</feature>
<keyword evidence="4" id="KW-1185">Reference proteome</keyword>
<evidence type="ECO:0000313" key="4">
    <source>
        <dbReference type="Proteomes" id="UP000651452"/>
    </source>
</evidence>
<evidence type="ECO:0000256" key="1">
    <source>
        <dbReference type="SAM" id="MobiDB-lite"/>
    </source>
</evidence>
<accession>A0A8H7MKI9</accession>
<proteinExistence type="predicted"/>
<evidence type="ECO:0000313" key="3">
    <source>
        <dbReference type="EMBL" id="KAF9698738.1"/>
    </source>
</evidence>
<reference evidence="3" key="2">
    <citation type="submission" date="2020-09" db="EMBL/GenBank/DDBJ databases">
        <title>Reference genome assembly for Australian Ascochyta lentis isolate Al4.</title>
        <authorList>
            <person name="Lee R.C."/>
            <person name="Farfan-Caceres L.M."/>
            <person name="Debler J.W."/>
            <person name="Williams A.H."/>
            <person name="Henares B.M."/>
        </authorList>
    </citation>
    <scope>NUCLEOTIDE SEQUENCE</scope>
    <source>
        <strain evidence="3">Al4</strain>
    </source>
</reference>
<comment type="caution">
    <text evidence="3">The sequence shown here is derived from an EMBL/GenBank/DDBJ whole genome shotgun (WGS) entry which is preliminary data.</text>
</comment>
<sequence>MATAGAAALLLCAKTASQQAPDLAINNVDSAKTAQEPIEISPTAPIPPASQATPGWPSTSGPAAPYKTAPIGLDGNALPMACAHRAARSKAESHALIVAWLFASSVKGNSCHITLCRGGMANDPVSRVTRDLT</sequence>
<gene>
    <name evidence="3" type="ORF">EKO04_003182</name>
</gene>